<protein>
    <recommendedName>
        <fullName evidence="2">Probable acyltransferase</fullName>
        <ecNumber evidence="2">2.3.1.-</ecNumber>
    </recommendedName>
</protein>
<dbReference type="NCBIfam" id="NF005262">
    <property type="entry name" value="PRK06765.1"/>
    <property type="match status" value="1"/>
</dbReference>
<dbReference type="Gene3D" id="1.10.1740.110">
    <property type="match status" value="1"/>
</dbReference>
<organism evidence="6 7">
    <name type="scientific">Planctobacterium marinum</name>
    <dbReference type="NCBI Taxonomy" id="1631968"/>
    <lineage>
        <taxon>Bacteria</taxon>
        <taxon>Pseudomonadati</taxon>
        <taxon>Pseudomonadota</taxon>
        <taxon>Gammaproteobacteria</taxon>
        <taxon>Alteromonadales</taxon>
        <taxon>Alteromonadaceae</taxon>
        <taxon>Planctobacterium</taxon>
    </lineage>
</organism>
<dbReference type="GO" id="GO:0009086">
    <property type="term" value="P:methionine biosynthetic process"/>
    <property type="evidence" value="ECO:0007669"/>
    <property type="project" value="TreeGrafter"/>
</dbReference>
<accession>A0AA48KR77</accession>
<comment type="subunit">
    <text evidence="2">Homodimer.</text>
</comment>
<comment type="similarity">
    <text evidence="2">Belongs to the AB hydrolase superfamily. MetX family.</text>
</comment>
<keyword evidence="2" id="KW-0012">Acyltransferase</keyword>
<dbReference type="Proteomes" id="UP001333710">
    <property type="component" value="Chromosome"/>
</dbReference>
<dbReference type="HAMAP" id="MF_00296">
    <property type="entry name" value="MetX_acyltransf"/>
    <property type="match status" value="1"/>
</dbReference>
<feature type="active site" evidence="3">
    <location>
        <position position="375"/>
    </location>
</feature>
<dbReference type="Pfam" id="PF00561">
    <property type="entry name" value="Abhydrolase_1"/>
    <property type="match status" value="1"/>
</dbReference>
<feature type="active site" evidence="2 3">
    <location>
        <position position="342"/>
    </location>
</feature>
<dbReference type="GO" id="GO:0009092">
    <property type="term" value="P:homoserine metabolic process"/>
    <property type="evidence" value="ECO:0007669"/>
    <property type="project" value="TreeGrafter"/>
</dbReference>
<dbReference type="RefSeq" id="WP_338291114.1">
    <property type="nucleotide sequence ID" value="NZ_AP027272.1"/>
</dbReference>
<reference evidence="6" key="1">
    <citation type="submission" date="2023-01" db="EMBL/GenBank/DDBJ databases">
        <title>Complete genome sequence of Planctobacterium marinum strain Dej080120_11.</title>
        <authorList>
            <person name="Ueki S."/>
            <person name="Maruyama F."/>
        </authorList>
    </citation>
    <scope>NUCLEOTIDE SEQUENCE</scope>
    <source>
        <strain evidence="6">Dej080120_11</strain>
    </source>
</reference>
<feature type="signal peptide" evidence="4">
    <location>
        <begin position="1"/>
        <end position="26"/>
    </location>
</feature>
<keyword evidence="4" id="KW-0732">Signal</keyword>
<keyword evidence="2" id="KW-0028">Amino-acid biosynthesis</keyword>
<sequence>MNQLSFIKKISVLILCQLLFCQLAQASFLVEKQTLELESFNTTNGKTIPQVTLGWESYGELNADKSNAILITHYFTGNSHAAGKYTEDDVNPGYWDAIIGPGKAIDTNRYFVLSMDTLANVSAYSEQVVTTGPASINPATGKPWGLDFPVVTIRDFVNTQKALLDSLGITKLHAVIGPSMGSMQAIEWAVAYPDMVERMVSVIGVAQSDAWLVTGLQKWANPILSDPNWQNGDYYSSSAPLEGLTQSLAIITQEAMHPRIFNQLNPEHSALEQPPALDIRNNFKVVDWLYQAASKRATSMDANHILYLVRACQLFMAGHDGNLEKALNKVQAKSLFLPARGDLLLFPDMAKQAHKMLQSAGKSSQYTEITGDWGHLDGIYNVQQQADTLKQFLEQKV</sequence>
<dbReference type="InterPro" id="IPR008220">
    <property type="entry name" value="HAT_MetX-like"/>
</dbReference>
<dbReference type="Gene3D" id="3.40.50.1820">
    <property type="entry name" value="alpha/beta hydrolase"/>
    <property type="match status" value="1"/>
</dbReference>
<gene>
    <name evidence="6" type="ORF">MACH26_06700</name>
</gene>
<evidence type="ECO:0000256" key="3">
    <source>
        <dbReference type="PIRSR" id="PIRSR000443-1"/>
    </source>
</evidence>
<keyword evidence="2" id="KW-0963">Cytoplasm</keyword>
<evidence type="ECO:0000313" key="7">
    <source>
        <dbReference type="Proteomes" id="UP001333710"/>
    </source>
</evidence>
<evidence type="ECO:0000256" key="1">
    <source>
        <dbReference type="ARBA" id="ARBA00022679"/>
    </source>
</evidence>
<comment type="caution">
    <text evidence="2">Lacks conserved residue(s) required for the propagation of feature annotation.</text>
</comment>
<feature type="active site" description="Nucleophile" evidence="3">
    <location>
        <position position="179"/>
    </location>
</feature>
<name>A0AA48KR77_9ALTE</name>
<dbReference type="PANTHER" id="PTHR32268:SF11">
    <property type="entry name" value="HOMOSERINE O-ACETYLTRANSFERASE"/>
    <property type="match status" value="1"/>
</dbReference>
<feature type="domain" description="AB hydrolase-1" evidence="5">
    <location>
        <begin position="146"/>
        <end position="379"/>
    </location>
</feature>
<comment type="subcellular location">
    <subcellularLocation>
        <location evidence="2">Cytoplasm</location>
    </subcellularLocation>
</comment>
<evidence type="ECO:0000256" key="2">
    <source>
        <dbReference type="HAMAP-Rule" id="MF_00296"/>
    </source>
</evidence>
<evidence type="ECO:0000256" key="4">
    <source>
        <dbReference type="SAM" id="SignalP"/>
    </source>
</evidence>
<feature type="chain" id="PRO_5041219809" description="Probable acyltransferase" evidence="4">
    <location>
        <begin position="27"/>
        <end position="397"/>
    </location>
</feature>
<dbReference type="SUPFAM" id="SSF53474">
    <property type="entry name" value="alpha/beta-Hydrolases"/>
    <property type="match status" value="1"/>
</dbReference>
<evidence type="ECO:0000313" key="6">
    <source>
        <dbReference type="EMBL" id="BDX05149.1"/>
    </source>
</evidence>
<dbReference type="PANTHER" id="PTHR32268">
    <property type="entry name" value="HOMOSERINE O-ACETYLTRANSFERASE"/>
    <property type="match status" value="1"/>
</dbReference>
<evidence type="ECO:0000259" key="5">
    <source>
        <dbReference type="Pfam" id="PF00561"/>
    </source>
</evidence>
<dbReference type="EMBL" id="AP027272">
    <property type="protein sequence ID" value="BDX05149.1"/>
    <property type="molecule type" value="Genomic_DNA"/>
</dbReference>
<keyword evidence="1 2" id="KW-0808">Transferase</keyword>
<dbReference type="EC" id="2.3.1.-" evidence="2"/>
<dbReference type="GO" id="GO:0004414">
    <property type="term" value="F:homoserine O-acetyltransferase activity"/>
    <property type="evidence" value="ECO:0007669"/>
    <property type="project" value="TreeGrafter"/>
</dbReference>
<proteinExistence type="inferred from homology"/>
<dbReference type="KEGG" id="pmaw:MACH26_06700"/>
<dbReference type="InterPro" id="IPR000073">
    <property type="entry name" value="AB_hydrolase_1"/>
</dbReference>
<dbReference type="InterPro" id="IPR029058">
    <property type="entry name" value="AB_hydrolase_fold"/>
</dbReference>
<dbReference type="AlphaFoldDB" id="A0AA48KR77"/>
<keyword evidence="7" id="KW-1185">Reference proteome</keyword>
<dbReference type="PIRSF" id="PIRSF000443">
    <property type="entry name" value="Homoser_Ac_trans"/>
    <property type="match status" value="1"/>
</dbReference>
<dbReference type="GO" id="GO:0005737">
    <property type="term" value="C:cytoplasm"/>
    <property type="evidence" value="ECO:0007669"/>
    <property type="project" value="UniProtKB-SubCell"/>
</dbReference>